<evidence type="ECO:0000256" key="5">
    <source>
        <dbReference type="ARBA" id="ARBA00022989"/>
    </source>
</evidence>
<dbReference type="RefSeq" id="WP_070014595.1">
    <property type="nucleotide sequence ID" value="NZ_LJGW01000033.1"/>
</dbReference>
<dbReference type="Proteomes" id="UP000176005">
    <property type="component" value="Unassembled WGS sequence"/>
</dbReference>
<accession>A0A1E7LCN0</accession>
<protein>
    <submittedName>
        <fullName evidence="9">Ligand-binding protein SH3</fullName>
    </submittedName>
</protein>
<keyword evidence="3" id="KW-1003">Cell membrane</keyword>
<dbReference type="EMBL" id="LJGW01000033">
    <property type="protein sequence ID" value="OEV13914.1"/>
    <property type="molecule type" value="Genomic_DNA"/>
</dbReference>
<dbReference type="FunFam" id="1.10.3730.20:FF:000001">
    <property type="entry name" value="Quaternary ammonium compound resistance transporter SugE"/>
    <property type="match status" value="1"/>
</dbReference>
<evidence type="ECO:0000256" key="6">
    <source>
        <dbReference type="ARBA" id="ARBA00023136"/>
    </source>
</evidence>
<evidence type="ECO:0000256" key="1">
    <source>
        <dbReference type="ARBA" id="ARBA00004651"/>
    </source>
</evidence>
<dbReference type="Gene3D" id="1.10.3730.20">
    <property type="match status" value="1"/>
</dbReference>
<organism evidence="9 10">
    <name type="scientific">Streptomyces nanshensis</name>
    <dbReference type="NCBI Taxonomy" id="518642"/>
    <lineage>
        <taxon>Bacteria</taxon>
        <taxon>Bacillati</taxon>
        <taxon>Actinomycetota</taxon>
        <taxon>Actinomycetes</taxon>
        <taxon>Kitasatosporales</taxon>
        <taxon>Streptomycetaceae</taxon>
        <taxon>Streptomyces</taxon>
    </lineage>
</organism>
<gene>
    <name evidence="9" type="ORF">AN218_01450</name>
</gene>
<sequence>MGLAWVVLVVSGVLETVWAGALAASGTLHRLWPSLLFVLALAASMAGLSYAVSHIPLGTAYGVWVGIGAIGTAAYGMAALGDPLTAARVLCLLLIVAGVVGLKLLH</sequence>
<comment type="caution">
    <text evidence="9">The sequence shown here is derived from an EMBL/GenBank/DDBJ whole genome shotgun (WGS) entry which is preliminary data.</text>
</comment>
<evidence type="ECO:0000256" key="7">
    <source>
        <dbReference type="RuleBase" id="RU003942"/>
    </source>
</evidence>
<feature type="transmembrane region" description="Helical" evidence="8">
    <location>
        <begin position="59"/>
        <end position="80"/>
    </location>
</feature>
<dbReference type="InterPro" id="IPR037185">
    <property type="entry name" value="EmrE-like"/>
</dbReference>
<name>A0A1E7LCN0_9ACTN</name>
<comment type="subcellular location">
    <subcellularLocation>
        <location evidence="1 7">Cell membrane</location>
        <topology evidence="1 7">Multi-pass membrane protein</topology>
    </subcellularLocation>
</comment>
<dbReference type="PANTHER" id="PTHR30561">
    <property type="entry name" value="SMR FAMILY PROTON-DEPENDENT DRUG EFFLUX TRANSPORTER SUGE"/>
    <property type="match status" value="1"/>
</dbReference>
<dbReference type="PATRIC" id="fig|518642.10.peg.4505"/>
<evidence type="ECO:0000256" key="8">
    <source>
        <dbReference type="SAM" id="Phobius"/>
    </source>
</evidence>
<dbReference type="InterPro" id="IPR000390">
    <property type="entry name" value="Small_drug/metabolite_transptr"/>
</dbReference>
<keyword evidence="4 7" id="KW-0812">Transmembrane</keyword>
<dbReference type="GO" id="GO:0005886">
    <property type="term" value="C:plasma membrane"/>
    <property type="evidence" value="ECO:0007669"/>
    <property type="project" value="UniProtKB-SubCell"/>
</dbReference>
<reference evidence="9 10" key="1">
    <citation type="journal article" date="2016" name="Front. Microbiol.">
        <title>Comparative Genomics Analysis of Streptomyces Species Reveals Their Adaptation to the Marine Environment and Their Diversity at the Genomic Level.</title>
        <authorList>
            <person name="Tian X."/>
            <person name="Zhang Z."/>
            <person name="Yang T."/>
            <person name="Chen M."/>
            <person name="Li J."/>
            <person name="Chen F."/>
            <person name="Yang J."/>
            <person name="Li W."/>
            <person name="Zhang B."/>
            <person name="Zhang Z."/>
            <person name="Wu J."/>
            <person name="Zhang C."/>
            <person name="Long L."/>
            <person name="Xiao J."/>
        </authorList>
    </citation>
    <scope>NUCLEOTIDE SEQUENCE [LARGE SCALE GENOMIC DNA]</scope>
    <source>
        <strain evidence="9 10">SCSIO 10429</strain>
    </source>
</reference>
<dbReference type="GO" id="GO:0022857">
    <property type="term" value="F:transmembrane transporter activity"/>
    <property type="evidence" value="ECO:0007669"/>
    <property type="project" value="InterPro"/>
</dbReference>
<keyword evidence="10" id="KW-1185">Reference proteome</keyword>
<evidence type="ECO:0000313" key="10">
    <source>
        <dbReference type="Proteomes" id="UP000176005"/>
    </source>
</evidence>
<evidence type="ECO:0000256" key="2">
    <source>
        <dbReference type="ARBA" id="ARBA00022448"/>
    </source>
</evidence>
<evidence type="ECO:0000313" key="9">
    <source>
        <dbReference type="EMBL" id="OEV13914.1"/>
    </source>
</evidence>
<evidence type="ECO:0000256" key="3">
    <source>
        <dbReference type="ARBA" id="ARBA00022475"/>
    </source>
</evidence>
<proteinExistence type="inferred from homology"/>
<feature type="transmembrane region" description="Helical" evidence="8">
    <location>
        <begin position="33"/>
        <end position="52"/>
    </location>
</feature>
<keyword evidence="2" id="KW-0813">Transport</keyword>
<keyword evidence="5 8" id="KW-1133">Transmembrane helix</keyword>
<dbReference type="SUPFAM" id="SSF103481">
    <property type="entry name" value="Multidrug resistance efflux transporter EmrE"/>
    <property type="match status" value="1"/>
</dbReference>
<dbReference type="InterPro" id="IPR045324">
    <property type="entry name" value="Small_multidrug_res"/>
</dbReference>
<feature type="transmembrane region" description="Helical" evidence="8">
    <location>
        <begin position="86"/>
        <end position="105"/>
    </location>
</feature>
<dbReference type="AlphaFoldDB" id="A0A1E7LCN0"/>
<dbReference type="Pfam" id="PF00893">
    <property type="entry name" value="Multi_Drug_Res"/>
    <property type="match status" value="1"/>
</dbReference>
<dbReference type="PANTHER" id="PTHR30561:SF0">
    <property type="entry name" value="GUANIDINIUM EXPORTER"/>
    <property type="match status" value="1"/>
</dbReference>
<keyword evidence="6 8" id="KW-0472">Membrane</keyword>
<evidence type="ECO:0000256" key="4">
    <source>
        <dbReference type="ARBA" id="ARBA00022692"/>
    </source>
</evidence>
<comment type="similarity">
    <text evidence="7">Belongs to the drug/metabolite transporter (DMT) superfamily. Small multidrug resistance (SMR) (TC 2.A.7.1) family.</text>
</comment>